<feature type="binding site" evidence="13">
    <location>
        <position position="585"/>
    </location>
    <ligand>
        <name>[4Fe-4S] cluster</name>
        <dbReference type="ChEBI" id="CHEBI:49883"/>
        <note>4Fe-4S-S-AdoMet</note>
    </ligand>
</feature>
<feature type="binding site" evidence="13">
    <location>
        <position position="298"/>
    </location>
    <ligand>
        <name>substrate</name>
    </ligand>
</feature>
<evidence type="ECO:0000313" key="15">
    <source>
        <dbReference type="EMBL" id="KMT65419.1"/>
    </source>
</evidence>
<dbReference type="EMBL" id="LAZL01000011">
    <property type="protein sequence ID" value="KMT65419.1"/>
    <property type="molecule type" value="Genomic_DNA"/>
</dbReference>
<dbReference type="Gene3D" id="3.20.20.540">
    <property type="entry name" value="Radical SAM ThiC family, central domain"/>
    <property type="match status" value="1"/>
</dbReference>
<feature type="binding site" evidence="13">
    <location>
        <position position="502"/>
    </location>
    <ligand>
        <name>Zn(2+)</name>
        <dbReference type="ChEBI" id="CHEBI:29105"/>
    </ligand>
</feature>
<evidence type="ECO:0000256" key="5">
    <source>
        <dbReference type="ARBA" id="ARBA00022723"/>
    </source>
</evidence>
<dbReference type="SFLD" id="SFLDG01114">
    <property type="entry name" value="phosphomethylpyrimidine_syntha"/>
    <property type="match status" value="1"/>
</dbReference>
<accession>A0A0J8GVS6</accession>
<dbReference type="InterPro" id="IPR025747">
    <property type="entry name" value="ThiC-associated_dom"/>
</dbReference>
<dbReference type="GO" id="GO:0070284">
    <property type="term" value="F:phosphomethylpyrimidine synthase activity"/>
    <property type="evidence" value="ECO:0007669"/>
    <property type="project" value="UniProtKB-EC"/>
</dbReference>
<dbReference type="PANTHER" id="PTHR30557">
    <property type="entry name" value="THIAMINE BIOSYNTHESIS PROTEIN THIC"/>
    <property type="match status" value="1"/>
</dbReference>
<dbReference type="GO" id="GO:0051539">
    <property type="term" value="F:4 iron, 4 sulfur cluster binding"/>
    <property type="evidence" value="ECO:0007669"/>
    <property type="project" value="UniProtKB-KW"/>
</dbReference>
<evidence type="ECO:0000313" key="16">
    <source>
        <dbReference type="Proteomes" id="UP000037600"/>
    </source>
</evidence>
<dbReference type="GO" id="GO:0009228">
    <property type="term" value="P:thiamine biosynthetic process"/>
    <property type="evidence" value="ECO:0007669"/>
    <property type="project" value="UniProtKB-UniRule"/>
</dbReference>
<dbReference type="NCBIfam" id="NF006763">
    <property type="entry name" value="PRK09284.1"/>
    <property type="match status" value="1"/>
</dbReference>
<dbReference type="SFLD" id="SFLDF00407">
    <property type="entry name" value="phosphomethylpyrimidine_syntha"/>
    <property type="match status" value="1"/>
</dbReference>
<sequence length="641" mass="72125">MISMATSNRRETRAAAQEFINNLTGQPFPNSKKVYVEGSDPSIRVGMREISVSDTLVGGTKDEPVFEANEPVRVYDTSGAYTDESIAIDVHKGLPRIREQWIDSRNDTEALDSVSSRFSQKRLADEGLDHIRFEHLPKIRRGQPGKNVTQMHYARQGIITPEMEYIAIRENSRIADHKDEVLKQQHKGYSWGANIQTEITPEFVRKEVAEGRAIIPANINHPEAEPMIIGRNFLVKVNSNIGNSAVTSSIEEEVEKLVWSTRWGGDTVMDLSTGRYIHETREWIIRNSPVPIGTVPIYQALEKVNGVAEDLTWEIFRDTLIEQAEQGVDYFTIHAGVLLRYVPLTAKRLTGIVSRGGSIMAKWCLAHHKENFLYTHFEEICEIMKQYDVSFSLGDGLRPGSLADANDEAQFGELRTLGELTKIAWKHDVQVMIEGPGHVPMHMIKENMEEQLKHCDEAPFYTLGPLTTDIAPGYDHFTSGIGAAQIGWYGCAMLCYVTPKEHLGLPNKEDVKEGLITYKIAAHAADLAKGHPGAQIRDNALSKARFEFRWHDQFNLGLDPDRAREYHDETLPQESGKVAHFCSMCGPKFCSMKITQEVRDYAADLEAKKIDIKDLGAADEGMAEKSKEFREKGAEIYHIAK</sequence>
<comment type="pathway">
    <text evidence="2 13">Cofactor biosynthesis; thiamine diphosphate biosynthesis.</text>
</comment>
<feature type="binding site" evidence="13">
    <location>
        <begin position="354"/>
        <end position="356"/>
    </location>
    <ligand>
        <name>substrate</name>
    </ligand>
</feature>
<dbReference type="GO" id="GO:0005829">
    <property type="term" value="C:cytosol"/>
    <property type="evidence" value="ECO:0007669"/>
    <property type="project" value="TreeGrafter"/>
</dbReference>
<dbReference type="NCBIfam" id="TIGR00190">
    <property type="entry name" value="thiC"/>
    <property type="match status" value="1"/>
</dbReference>
<evidence type="ECO:0000256" key="6">
    <source>
        <dbReference type="ARBA" id="ARBA00022833"/>
    </source>
</evidence>
<keyword evidence="7 13" id="KW-0784">Thiamine biosynthesis</keyword>
<evidence type="ECO:0000256" key="10">
    <source>
        <dbReference type="ARBA" id="ARBA00023239"/>
    </source>
</evidence>
<feature type="binding site" evidence="13">
    <location>
        <position position="438"/>
    </location>
    <ligand>
        <name>Zn(2+)</name>
        <dbReference type="ChEBI" id="CHEBI:29105"/>
    </ligand>
</feature>
<comment type="cofactor">
    <cofactor evidence="13">
        <name>[4Fe-4S] cluster</name>
        <dbReference type="ChEBI" id="CHEBI:49883"/>
    </cofactor>
    <text evidence="13">Binds 1 [4Fe-4S] cluster per subunit. The cluster is coordinated with 3 cysteines and an exchangeable S-adenosyl-L-methionine.</text>
</comment>
<feature type="binding site" evidence="13">
    <location>
        <position position="269"/>
    </location>
    <ligand>
        <name>substrate</name>
    </ligand>
</feature>
<dbReference type="Pfam" id="PF13667">
    <property type="entry name" value="ThiC-associated"/>
    <property type="match status" value="1"/>
</dbReference>
<keyword evidence="16" id="KW-1185">Reference proteome</keyword>
<comment type="caution">
    <text evidence="15">The sequence shown here is derived from an EMBL/GenBank/DDBJ whole genome shotgun (WGS) entry which is preliminary data.</text>
</comment>
<evidence type="ECO:0000256" key="2">
    <source>
        <dbReference type="ARBA" id="ARBA00004948"/>
    </source>
</evidence>
<comment type="similarity">
    <text evidence="12 13">Belongs to the ThiC family.</text>
</comment>
<keyword evidence="10 13" id="KW-0456">Lyase</keyword>
<protein>
    <recommendedName>
        <fullName evidence="13">Phosphomethylpyrimidine synthase</fullName>
        <ecNumber evidence="13">4.1.99.17</ecNumber>
    </recommendedName>
    <alternativeName>
        <fullName evidence="13">Hydroxymethylpyrimidine phosphate synthase</fullName>
        <shortName evidence="13">HMP-P synthase</shortName>
        <shortName evidence="13">HMP-phosphate synthase</shortName>
        <shortName evidence="13">HMPP synthase</shortName>
    </alternativeName>
    <alternativeName>
        <fullName evidence="13">Thiamine biosynthesis protein ThiC</fullName>
    </alternativeName>
</protein>
<keyword evidence="6 13" id="KW-0862">Zinc</keyword>
<keyword evidence="3 13" id="KW-0004">4Fe-4S</keyword>
<dbReference type="HAMAP" id="MF_00089">
    <property type="entry name" value="ThiC"/>
    <property type="match status" value="1"/>
</dbReference>
<dbReference type="EC" id="4.1.99.17" evidence="13"/>
<dbReference type="GO" id="GO:0008270">
    <property type="term" value="F:zinc ion binding"/>
    <property type="evidence" value="ECO:0007669"/>
    <property type="project" value="UniProtKB-UniRule"/>
</dbReference>
<dbReference type="InterPro" id="IPR002817">
    <property type="entry name" value="ThiC/BzaA/B"/>
</dbReference>
<evidence type="ECO:0000256" key="12">
    <source>
        <dbReference type="ARBA" id="ARBA00061546"/>
    </source>
</evidence>
<keyword evidence="5 13" id="KW-0479">Metal-binding</keyword>
<reference evidence="15 16" key="1">
    <citation type="submission" date="2015-04" db="EMBL/GenBank/DDBJ databases">
        <title>Draft Genome Sequence of the Novel Agar-Digesting Marine Bacterium Q1.</title>
        <authorList>
            <person name="Li Y."/>
            <person name="Li D."/>
            <person name="Chen G."/>
            <person name="Du Z."/>
        </authorList>
    </citation>
    <scope>NUCLEOTIDE SEQUENCE [LARGE SCALE GENOMIC DNA]</scope>
    <source>
        <strain evidence="15 16">Q1</strain>
    </source>
</reference>
<feature type="binding site" evidence="13">
    <location>
        <position position="582"/>
    </location>
    <ligand>
        <name>[4Fe-4S] cluster</name>
        <dbReference type="ChEBI" id="CHEBI:49883"/>
        <note>4Fe-4S-S-AdoMet</note>
    </ligand>
</feature>
<dbReference type="UniPathway" id="UPA00060"/>
<comment type="function">
    <text evidence="1 13">Catalyzes the synthesis of the hydroxymethylpyrimidine phosphate (HMP-P) moiety of thiamine from aminoimidazole ribotide (AIR) in a radical S-adenosyl-L-methionine (SAM)-dependent reaction.</text>
</comment>
<evidence type="ECO:0000259" key="14">
    <source>
        <dbReference type="Pfam" id="PF13667"/>
    </source>
</evidence>
<keyword evidence="9 13" id="KW-0411">Iron-sulfur</keyword>
<comment type="subunit">
    <text evidence="13">Homodimer.</text>
</comment>
<dbReference type="FunFam" id="3.20.20.540:FF:000001">
    <property type="entry name" value="Phosphomethylpyrimidine synthase"/>
    <property type="match status" value="1"/>
</dbReference>
<dbReference type="Proteomes" id="UP000037600">
    <property type="component" value="Unassembled WGS sequence"/>
</dbReference>
<organism evidence="15 16">
    <name type="scientific">Catenovulum maritimum</name>
    <dbReference type="NCBI Taxonomy" id="1513271"/>
    <lineage>
        <taxon>Bacteria</taxon>
        <taxon>Pseudomonadati</taxon>
        <taxon>Pseudomonadota</taxon>
        <taxon>Gammaproteobacteria</taxon>
        <taxon>Alteromonadales</taxon>
        <taxon>Alteromonadaceae</taxon>
        <taxon>Catenovulum</taxon>
    </lineage>
</organism>
<evidence type="ECO:0000256" key="4">
    <source>
        <dbReference type="ARBA" id="ARBA00022691"/>
    </source>
</evidence>
<dbReference type="GO" id="GO:0009229">
    <property type="term" value="P:thiamine diphosphate biosynthetic process"/>
    <property type="evidence" value="ECO:0007669"/>
    <property type="project" value="UniProtKB-UniRule"/>
</dbReference>
<gene>
    <name evidence="13" type="primary">thiC</name>
    <name evidence="15" type="ORF">XM47_08655</name>
</gene>
<name>A0A0J8GVS6_9ALTE</name>
<dbReference type="SFLD" id="SFLDS00113">
    <property type="entry name" value="Radical_SAM_Phosphomethylpyrim"/>
    <property type="match status" value="1"/>
</dbReference>
<dbReference type="OrthoDB" id="9805897at2"/>
<keyword evidence="4 13" id="KW-0949">S-adenosyl-L-methionine</keyword>
<feature type="binding site" evidence="13">
    <location>
        <position position="434"/>
    </location>
    <ligand>
        <name>substrate</name>
    </ligand>
</feature>
<proteinExistence type="inferred from homology"/>
<comment type="catalytic activity">
    <reaction evidence="11 13">
        <text>5-amino-1-(5-phospho-beta-D-ribosyl)imidazole + S-adenosyl-L-methionine = 4-amino-2-methyl-5-(phosphooxymethyl)pyrimidine + CO + 5'-deoxyadenosine + formate + L-methionine + 3 H(+)</text>
        <dbReference type="Rhea" id="RHEA:24840"/>
        <dbReference type="ChEBI" id="CHEBI:15378"/>
        <dbReference type="ChEBI" id="CHEBI:15740"/>
        <dbReference type="ChEBI" id="CHEBI:17245"/>
        <dbReference type="ChEBI" id="CHEBI:17319"/>
        <dbReference type="ChEBI" id="CHEBI:57844"/>
        <dbReference type="ChEBI" id="CHEBI:58354"/>
        <dbReference type="ChEBI" id="CHEBI:59789"/>
        <dbReference type="ChEBI" id="CHEBI:137981"/>
        <dbReference type="EC" id="4.1.99.17"/>
    </reaction>
</comment>
<feature type="binding site" evidence="13">
    <location>
        <begin position="395"/>
        <end position="398"/>
    </location>
    <ligand>
        <name>substrate</name>
    </ligand>
</feature>
<dbReference type="AlphaFoldDB" id="A0A0J8GVS6"/>
<dbReference type="Gene3D" id="6.10.250.620">
    <property type="match status" value="1"/>
</dbReference>
<dbReference type="InterPro" id="IPR037509">
    <property type="entry name" value="ThiC"/>
</dbReference>
<evidence type="ECO:0000256" key="13">
    <source>
        <dbReference type="HAMAP-Rule" id="MF_00089"/>
    </source>
</evidence>
<dbReference type="NCBIfam" id="NF009895">
    <property type="entry name" value="PRK13352.1"/>
    <property type="match status" value="1"/>
</dbReference>
<evidence type="ECO:0000256" key="7">
    <source>
        <dbReference type="ARBA" id="ARBA00022977"/>
    </source>
</evidence>
<evidence type="ECO:0000256" key="1">
    <source>
        <dbReference type="ARBA" id="ARBA00003175"/>
    </source>
</evidence>
<keyword evidence="8 13" id="KW-0408">Iron</keyword>
<dbReference type="STRING" id="1513271.XM47_08655"/>
<dbReference type="InterPro" id="IPR038521">
    <property type="entry name" value="ThiC/Bza_core_dom"/>
</dbReference>
<dbReference type="Pfam" id="PF01964">
    <property type="entry name" value="ThiC_Rad_SAM"/>
    <property type="match status" value="1"/>
</dbReference>
<feature type="binding site" evidence="13">
    <location>
        <position position="461"/>
    </location>
    <ligand>
        <name>substrate</name>
    </ligand>
</feature>
<evidence type="ECO:0000256" key="11">
    <source>
        <dbReference type="ARBA" id="ARBA00050218"/>
    </source>
</evidence>
<evidence type="ECO:0000256" key="9">
    <source>
        <dbReference type="ARBA" id="ARBA00023014"/>
    </source>
</evidence>
<dbReference type="PANTHER" id="PTHR30557:SF1">
    <property type="entry name" value="PHOSPHOMETHYLPYRIMIDINE SYNTHASE, CHLOROPLASTIC"/>
    <property type="match status" value="1"/>
</dbReference>
<dbReference type="PATRIC" id="fig|1513271.3.peg.1765"/>
<feature type="binding site" evidence="13">
    <location>
        <position position="590"/>
    </location>
    <ligand>
        <name>[4Fe-4S] cluster</name>
        <dbReference type="ChEBI" id="CHEBI:49883"/>
        <note>4Fe-4S-S-AdoMet</note>
    </ligand>
</feature>
<feature type="domain" description="ThiC-associated" evidence="14">
    <location>
        <begin position="27"/>
        <end position="109"/>
    </location>
</feature>
<feature type="binding site" evidence="13">
    <location>
        <position position="334"/>
    </location>
    <ligand>
        <name>substrate</name>
    </ligand>
</feature>
<evidence type="ECO:0000256" key="8">
    <source>
        <dbReference type="ARBA" id="ARBA00023004"/>
    </source>
</evidence>
<feature type="binding site" evidence="13">
    <location>
        <position position="240"/>
    </location>
    <ligand>
        <name>substrate</name>
    </ligand>
</feature>
<evidence type="ECO:0000256" key="3">
    <source>
        <dbReference type="ARBA" id="ARBA00022485"/>
    </source>
</evidence>